<dbReference type="GO" id="GO:0052381">
    <property type="term" value="F:tRNA dimethylallyltransferase activity"/>
    <property type="evidence" value="ECO:0007669"/>
    <property type="project" value="UniProtKB-UniRule"/>
</dbReference>
<evidence type="ECO:0000256" key="3">
    <source>
        <dbReference type="ARBA" id="ARBA00005842"/>
    </source>
</evidence>
<keyword evidence="5 10" id="KW-0819">tRNA processing</keyword>
<proteinExistence type="inferred from homology"/>
<dbReference type="PATRIC" id="fig|520764.3.peg.2181"/>
<evidence type="ECO:0000256" key="7">
    <source>
        <dbReference type="ARBA" id="ARBA00022840"/>
    </source>
</evidence>
<evidence type="ECO:0000256" key="11">
    <source>
        <dbReference type="RuleBase" id="RU003783"/>
    </source>
</evidence>
<dbReference type="EC" id="2.5.1.75" evidence="10"/>
<gene>
    <name evidence="10 14" type="primary">miaA</name>
    <name evidence="14" type="ORF">AN618_20350</name>
</gene>
<dbReference type="FunFam" id="1.10.20.140:FF:000001">
    <property type="entry name" value="tRNA dimethylallyltransferase"/>
    <property type="match status" value="1"/>
</dbReference>
<evidence type="ECO:0000256" key="1">
    <source>
        <dbReference type="ARBA" id="ARBA00001946"/>
    </source>
</evidence>
<comment type="function">
    <text evidence="2 10 12">Catalyzes the transfer of a dimethylallyl group onto the adenine at position 37 in tRNAs that read codons beginning with uridine, leading to the formation of N6-(dimethylallyl)adenosine (i(6)A).</text>
</comment>
<dbReference type="HAMAP" id="MF_00185">
    <property type="entry name" value="IPP_trans"/>
    <property type="match status" value="1"/>
</dbReference>
<keyword evidence="7 10" id="KW-0067">ATP-binding</keyword>
<accession>A0A140L3N9</accession>
<feature type="site" description="Interaction with substrate tRNA" evidence="10">
    <location>
        <position position="102"/>
    </location>
</feature>
<dbReference type="GO" id="GO:0006400">
    <property type="term" value="P:tRNA modification"/>
    <property type="evidence" value="ECO:0007669"/>
    <property type="project" value="TreeGrafter"/>
</dbReference>
<dbReference type="InterPro" id="IPR039657">
    <property type="entry name" value="Dimethylallyltransferase"/>
</dbReference>
<feature type="binding site" evidence="10">
    <location>
        <begin position="13"/>
        <end position="18"/>
    </location>
    <ligand>
        <name>substrate</name>
    </ligand>
</feature>
<reference evidence="14 15" key="1">
    <citation type="submission" date="2015-12" db="EMBL/GenBank/DDBJ databases">
        <title>Draft genome sequnece of Fervidicola ferrireducens strain Y170.</title>
        <authorList>
            <person name="Patel B.K."/>
        </authorList>
    </citation>
    <scope>NUCLEOTIDE SEQUENCE [LARGE SCALE GENOMIC DNA]</scope>
    <source>
        <strain evidence="14 15">Y170</strain>
    </source>
</reference>
<dbReference type="InParanoid" id="A0A140L3N9"/>
<dbReference type="OrthoDB" id="9776390at2"/>
<dbReference type="GO" id="GO:0005524">
    <property type="term" value="F:ATP binding"/>
    <property type="evidence" value="ECO:0007669"/>
    <property type="project" value="UniProtKB-UniRule"/>
</dbReference>
<protein>
    <recommendedName>
        <fullName evidence="10">tRNA dimethylallyltransferase</fullName>
        <ecNumber evidence="10">2.5.1.75</ecNumber>
    </recommendedName>
    <alternativeName>
        <fullName evidence="10">Dimethylallyl diphosphate:tRNA dimethylallyltransferase</fullName>
        <shortName evidence="10">DMAPP:tRNA dimethylallyltransferase</shortName>
        <shortName evidence="10">DMATase</shortName>
    </alternativeName>
    <alternativeName>
        <fullName evidence="10">Isopentenyl-diphosphate:tRNA isopentenyltransferase</fullName>
        <shortName evidence="10">IPP transferase</shortName>
        <shortName evidence="10">IPPT</shortName>
        <shortName evidence="10">IPTase</shortName>
    </alternativeName>
</protein>
<feature type="site" description="Interaction with substrate tRNA" evidence="10">
    <location>
        <position position="125"/>
    </location>
</feature>
<dbReference type="Gene3D" id="1.10.20.140">
    <property type="match status" value="1"/>
</dbReference>
<dbReference type="InterPro" id="IPR018022">
    <property type="entry name" value="IPT"/>
</dbReference>
<dbReference type="Gene3D" id="3.40.50.300">
    <property type="entry name" value="P-loop containing nucleotide triphosphate hydrolases"/>
    <property type="match status" value="1"/>
</dbReference>
<evidence type="ECO:0000256" key="6">
    <source>
        <dbReference type="ARBA" id="ARBA00022741"/>
    </source>
</evidence>
<comment type="catalytic activity">
    <reaction evidence="9 10 11">
        <text>adenosine(37) in tRNA + dimethylallyl diphosphate = N(6)-dimethylallyladenosine(37) in tRNA + diphosphate</text>
        <dbReference type="Rhea" id="RHEA:26482"/>
        <dbReference type="Rhea" id="RHEA-COMP:10162"/>
        <dbReference type="Rhea" id="RHEA-COMP:10375"/>
        <dbReference type="ChEBI" id="CHEBI:33019"/>
        <dbReference type="ChEBI" id="CHEBI:57623"/>
        <dbReference type="ChEBI" id="CHEBI:74411"/>
        <dbReference type="ChEBI" id="CHEBI:74415"/>
        <dbReference type="EC" id="2.5.1.75"/>
    </reaction>
</comment>
<keyword evidence="8 10" id="KW-0460">Magnesium</keyword>
<dbReference type="SUPFAM" id="SSF52540">
    <property type="entry name" value="P-loop containing nucleoside triphosphate hydrolases"/>
    <property type="match status" value="2"/>
</dbReference>
<comment type="caution">
    <text evidence="14">The sequence shown here is derived from an EMBL/GenBank/DDBJ whole genome shotgun (WGS) entry which is preliminary data.</text>
</comment>
<dbReference type="PANTHER" id="PTHR11088:SF60">
    <property type="entry name" value="TRNA DIMETHYLALLYLTRANSFERASE"/>
    <property type="match status" value="1"/>
</dbReference>
<evidence type="ECO:0000313" key="15">
    <source>
        <dbReference type="Proteomes" id="UP000070427"/>
    </source>
</evidence>
<dbReference type="PANTHER" id="PTHR11088">
    <property type="entry name" value="TRNA DIMETHYLALLYLTRANSFERASE"/>
    <property type="match status" value="1"/>
</dbReference>
<feature type="region of interest" description="Interaction with substrate tRNA" evidence="10">
    <location>
        <begin position="36"/>
        <end position="39"/>
    </location>
</feature>
<dbReference type="FunCoup" id="A0A140L3N9">
    <property type="interactions" value="396"/>
</dbReference>
<organism evidence="14 15">
    <name type="scientific">Fervidicola ferrireducens</name>
    <dbReference type="NCBI Taxonomy" id="520764"/>
    <lineage>
        <taxon>Bacteria</taxon>
        <taxon>Bacillati</taxon>
        <taxon>Bacillota</taxon>
        <taxon>Clostridia</taxon>
        <taxon>Thermosediminibacterales</taxon>
        <taxon>Thermosediminibacteraceae</taxon>
        <taxon>Fervidicola</taxon>
    </lineage>
</organism>
<dbReference type="NCBIfam" id="TIGR00174">
    <property type="entry name" value="miaA"/>
    <property type="match status" value="1"/>
</dbReference>
<evidence type="ECO:0000256" key="12">
    <source>
        <dbReference type="RuleBase" id="RU003784"/>
    </source>
</evidence>
<dbReference type="Proteomes" id="UP000070427">
    <property type="component" value="Unassembled WGS sequence"/>
</dbReference>
<evidence type="ECO:0000313" key="14">
    <source>
        <dbReference type="EMBL" id="KXG75164.1"/>
    </source>
</evidence>
<evidence type="ECO:0000256" key="2">
    <source>
        <dbReference type="ARBA" id="ARBA00003213"/>
    </source>
</evidence>
<dbReference type="AlphaFoldDB" id="A0A140L3N9"/>
<dbReference type="STRING" id="520764.AN618_20350"/>
<evidence type="ECO:0000256" key="9">
    <source>
        <dbReference type="ARBA" id="ARBA00049563"/>
    </source>
</evidence>
<keyword evidence="15" id="KW-1185">Reference proteome</keyword>
<name>A0A140L3N9_9FIRM</name>
<comment type="subunit">
    <text evidence="10">Monomer.</text>
</comment>
<dbReference type="Pfam" id="PF01715">
    <property type="entry name" value="IPPT"/>
    <property type="match status" value="1"/>
</dbReference>
<comment type="cofactor">
    <cofactor evidence="1 10">
        <name>Mg(2+)</name>
        <dbReference type="ChEBI" id="CHEBI:18420"/>
    </cofactor>
</comment>
<evidence type="ECO:0000256" key="8">
    <source>
        <dbReference type="ARBA" id="ARBA00022842"/>
    </source>
</evidence>
<evidence type="ECO:0000256" key="10">
    <source>
        <dbReference type="HAMAP-Rule" id="MF_00185"/>
    </source>
</evidence>
<sequence length="314" mass="36267">MDKKILVAIVGPTAVGKTEVSIEVALKLDGEIISADSMQIYKYMDIGTAKPTLEERKGVPHHMIDIIHPDEEFSVAEFKALAEKCIADIHSRGKIPILTGGTGLYVNAVCYGYTFSSFDKDESLRKQLKVEAEKYGNEYLYNKLKQIDPKAAEKIHPNNLRRVIRALEVYIKTGVPFSHFEELTKKRGSPYELLIFGLTRPREELYERINKRVQKMIENGWVDEVKKLLEMGYTKELNSMQALGYRQIIDYLEGRITLQEAIHLISRDTRRYAKRQYTWFRKDKNIIWFDVSKEGKEKIIENIIKSVEGKSKNS</sequence>
<feature type="binding site" evidence="10">
    <location>
        <begin position="11"/>
        <end position="18"/>
    </location>
    <ligand>
        <name>ATP</name>
        <dbReference type="ChEBI" id="CHEBI:30616"/>
    </ligand>
</feature>
<dbReference type="EMBL" id="LOED01000032">
    <property type="protein sequence ID" value="KXG75164.1"/>
    <property type="molecule type" value="Genomic_DNA"/>
</dbReference>
<evidence type="ECO:0000256" key="13">
    <source>
        <dbReference type="RuleBase" id="RU003785"/>
    </source>
</evidence>
<comment type="caution">
    <text evidence="10">Lacks conserved residue(s) required for the propagation of feature annotation.</text>
</comment>
<dbReference type="RefSeq" id="WP_066354600.1">
    <property type="nucleotide sequence ID" value="NZ_LOED01000032.1"/>
</dbReference>
<comment type="similarity">
    <text evidence="3 10 13">Belongs to the IPP transferase family.</text>
</comment>
<evidence type="ECO:0000256" key="5">
    <source>
        <dbReference type="ARBA" id="ARBA00022694"/>
    </source>
</evidence>
<keyword evidence="6 10" id="KW-0547">Nucleotide-binding</keyword>
<dbReference type="InterPro" id="IPR027417">
    <property type="entry name" value="P-loop_NTPase"/>
</dbReference>
<keyword evidence="4 10" id="KW-0808">Transferase</keyword>
<evidence type="ECO:0000256" key="4">
    <source>
        <dbReference type="ARBA" id="ARBA00022679"/>
    </source>
</evidence>